<dbReference type="PANTHER" id="PTHR44943">
    <property type="entry name" value="CELLULOSE SYNTHASE OPERON PROTEIN C"/>
    <property type="match status" value="1"/>
</dbReference>
<protein>
    <recommendedName>
        <fullName evidence="6">Tetratricopeptide repeat protein</fullName>
    </recommendedName>
</protein>
<gene>
    <name evidence="4" type="ORF">DFP81_107191</name>
</gene>
<feature type="signal peptide" evidence="3">
    <location>
        <begin position="1"/>
        <end position="35"/>
    </location>
</feature>
<evidence type="ECO:0000313" key="5">
    <source>
        <dbReference type="Proteomes" id="UP000256542"/>
    </source>
</evidence>
<keyword evidence="5" id="KW-1185">Reference proteome</keyword>
<organism evidence="4 5">
    <name type="scientific">Marinomonas pollencensis</name>
    <dbReference type="NCBI Taxonomy" id="491954"/>
    <lineage>
        <taxon>Bacteria</taxon>
        <taxon>Pseudomonadati</taxon>
        <taxon>Pseudomonadota</taxon>
        <taxon>Gammaproteobacteria</taxon>
        <taxon>Oceanospirillales</taxon>
        <taxon>Oceanospirillaceae</taxon>
        <taxon>Marinomonas</taxon>
    </lineage>
</organism>
<dbReference type="EMBL" id="QUNG01000007">
    <property type="protein sequence ID" value="REG83011.1"/>
    <property type="molecule type" value="Genomic_DNA"/>
</dbReference>
<dbReference type="InterPro" id="IPR011990">
    <property type="entry name" value="TPR-like_helical_dom_sf"/>
</dbReference>
<accession>A0A3E0DLN5</accession>
<feature type="chain" id="PRO_5017836465" description="Tetratricopeptide repeat protein" evidence="3">
    <location>
        <begin position="36"/>
        <end position="595"/>
    </location>
</feature>
<keyword evidence="1" id="KW-0677">Repeat</keyword>
<dbReference type="Proteomes" id="UP000256542">
    <property type="component" value="Unassembled WGS sequence"/>
</dbReference>
<evidence type="ECO:0000256" key="1">
    <source>
        <dbReference type="ARBA" id="ARBA00022737"/>
    </source>
</evidence>
<dbReference type="AlphaFoldDB" id="A0A3E0DLN5"/>
<reference evidence="4 5" key="1">
    <citation type="submission" date="2018-08" db="EMBL/GenBank/DDBJ databases">
        <title>Genomic Encyclopedia of Type Strains, Phase III (KMG-III): the genomes of soil and plant-associated and newly described type strains.</title>
        <authorList>
            <person name="Whitman W."/>
        </authorList>
    </citation>
    <scope>NUCLEOTIDE SEQUENCE [LARGE SCALE GENOMIC DNA]</scope>
    <source>
        <strain evidence="4 5">CECT 7375</strain>
    </source>
</reference>
<name>A0A3E0DLN5_9GAMM</name>
<evidence type="ECO:0000256" key="3">
    <source>
        <dbReference type="SAM" id="SignalP"/>
    </source>
</evidence>
<sequence length="595" mass="66633">MPPYLHTLAHAKAKFFSIRPAASLLLILSSAVLFGCSSTPQQSNTTKLPSISKAGSVLPERSNDQIEALLEAEFTLQREGPSQAFPSFYKLVEKTQDKQLAERLLHIAMASHNNANIETSTDLLIAIDPISEQAYSLKLQMLLQANRTEDALALLTKALDNKVSIHFLPLYIDKNIRNSDLLNTIASTLKKLPDNYHQNLFIKASNARIQFSNGNYQASINITKPLLANKNVPDKEPLYLLQAYSQDQLGNRESAILSLETGLNQFPTSTRLLTPLLEFLVQAGEIENAAKKYQTLPLKQSDHIQAGITFSNLLISTGHPESALSVLEKLPSNKYGLDNQVAYLMATALADTGKKDQAIQEMQNVSGILNSHATTQVALWLYDEGKQDQINKMVLKRTPREQIPEVISAICRLHEEKHHNDLSLALLTDALTAYPHSDALRYRKALLEDSMGNWQNTITELKHLLSKKPQDAQYLNALGYTLLTRSNKINEAMHYITQAYHQDPKDPAIIDSLGWGFFLQGQLTNASFYLKKAWDTLQDAEIGAHYGEVLWQQEKHSQAAFIWTTALRENPNNTLLLETVKRLSPSLLDKTQTHH</sequence>
<dbReference type="SUPFAM" id="SSF48452">
    <property type="entry name" value="TPR-like"/>
    <property type="match status" value="2"/>
</dbReference>
<keyword evidence="2" id="KW-0802">TPR repeat</keyword>
<evidence type="ECO:0000256" key="2">
    <source>
        <dbReference type="ARBA" id="ARBA00022803"/>
    </source>
</evidence>
<evidence type="ECO:0008006" key="6">
    <source>
        <dbReference type="Google" id="ProtNLM"/>
    </source>
</evidence>
<dbReference type="Gene3D" id="1.25.40.10">
    <property type="entry name" value="Tetratricopeptide repeat domain"/>
    <property type="match status" value="1"/>
</dbReference>
<dbReference type="InterPro" id="IPR051685">
    <property type="entry name" value="Ycf3/AcsC/BcsC/TPR_MFPF"/>
</dbReference>
<evidence type="ECO:0000313" key="4">
    <source>
        <dbReference type="EMBL" id="REG83011.1"/>
    </source>
</evidence>
<keyword evidence="3" id="KW-0732">Signal</keyword>
<proteinExistence type="predicted"/>
<dbReference type="PANTHER" id="PTHR44943:SF8">
    <property type="entry name" value="TPR REPEAT-CONTAINING PROTEIN MJ0263"/>
    <property type="match status" value="1"/>
</dbReference>
<comment type="caution">
    <text evidence="4">The sequence shown here is derived from an EMBL/GenBank/DDBJ whole genome shotgun (WGS) entry which is preliminary data.</text>
</comment>